<reference evidence="11" key="1">
    <citation type="submission" date="2024-07" db="EMBL/GenBank/DDBJ databases">
        <authorList>
            <person name="Biller S.J."/>
        </authorList>
    </citation>
    <scope>NUCLEOTIDE SEQUENCE</scope>
    <source>
        <strain evidence="11">WC2420</strain>
    </source>
</reference>
<dbReference type="PANTHER" id="PTHR42929">
    <property type="entry name" value="INNER MEMBRANE ABC TRANSPORTER PERMEASE PROTEIN YDCU-RELATED-RELATED"/>
    <property type="match status" value="1"/>
</dbReference>
<accession>A0AB39VKC7</accession>
<dbReference type="SUPFAM" id="SSF161098">
    <property type="entry name" value="MetI-like"/>
    <property type="match status" value="2"/>
</dbReference>
<evidence type="ECO:0000256" key="5">
    <source>
        <dbReference type="ARBA" id="ARBA00022519"/>
    </source>
</evidence>
<feature type="transmembrane region" description="Helical" evidence="9">
    <location>
        <begin position="488"/>
        <end position="513"/>
    </location>
</feature>
<feature type="transmembrane region" description="Helical" evidence="9">
    <location>
        <begin position="533"/>
        <end position="554"/>
    </location>
</feature>
<evidence type="ECO:0000256" key="3">
    <source>
        <dbReference type="ARBA" id="ARBA00022448"/>
    </source>
</evidence>
<dbReference type="PANTHER" id="PTHR42929:SF5">
    <property type="entry name" value="ABC TRANSPORTER PERMEASE PROTEIN"/>
    <property type="match status" value="1"/>
</dbReference>
<feature type="transmembrane region" description="Helical" evidence="9">
    <location>
        <begin position="373"/>
        <end position="393"/>
    </location>
</feature>
<dbReference type="EMBL" id="CP165628">
    <property type="protein sequence ID" value="XDU70622.1"/>
    <property type="molecule type" value="Genomic_DNA"/>
</dbReference>
<keyword evidence="3 9" id="KW-0813">Transport</keyword>
<dbReference type="AlphaFoldDB" id="A0AB39VKC7"/>
<proteinExistence type="inferred from homology"/>
<keyword evidence="7 9" id="KW-1133">Transmembrane helix</keyword>
<feature type="transmembrane region" description="Helical" evidence="9">
    <location>
        <begin position="110"/>
        <end position="135"/>
    </location>
</feature>
<keyword evidence="4" id="KW-1003">Cell membrane</keyword>
<feature type="transmembrane region" description="Helical" evidence="9">
    <location>
        <begin position="155"/>
        <end position="180"/>
    </location>
</feature>
<dbReference type="GO" id="GO:0005886">
    <property type="term" value="C:plasma membrane"/>
    <property type="evidence" value="ECO:0007669"/>
    <property type="project" value="UniProtKB-SubCell"/>
</dbReference>
<comment type="similarity">
    <text evidence="2">Belongs to the binding-protein-dependent transport system permease family. CysTW subfamily.</text>
</comment>
<keyword evidence="5" id="KW-0997">Cell inner membrane</keyword>
<evidence type="ECO:0000313" key="11">
    <source>
        <dbReference type="EMBL" id="XDU70622.1"/>
    </source>
</evidence>
<dbReference type="PROSITE" id="PS50928">
    <property type="entry name" value="ABC_TM1"/>
    <property type="match status" value="2"/>
</dbReference>
<evidence type="ECO:0000256" key="4">
    <source>
        <dbReference type="ARBA" id="ARBA00022475"/>
    </source>
</evidence>
<feature type="domain" description="ABC transmembrane type-1" evidence="10">
    <location>
        <begin position="75"/>
        <end position="281"/>
    </location>
</feature>
<dbReference type="RefSeq" id="WP_369788126.1">
    <property type="nucleotide sequence ID" value="NZ_CP165628.1"/>
</dbReference>
<evidence type="ECO:0000256" key="9">
    <source>
        <dbReference type="RuleBase" id="RU363032"/>
    </source>
</evidence>
<dbReference type="InterPro" id="IPR035906">
    <property type="entry name" value="MetI-like_sf"/>
</dbReference>
<protein>
    <submittedName>
        <fullName evidence="11">ABC transporter permease subunit</fullName>
    </submittedName>
</protein>
<feature type="transmembrane region" description="Helical" evidence="9">
    <location>
        <begin position="315"/>
        <end position="336"/>
    </location>
</feature>
<dbReference type="InterPro" id="IPR000515">
    <property type="entry name" value="MetI-like"/>
</dbReference>
<feature type="transmembrane region" description="Helical" evidence="9">
    <location>
        <begin position="431"/>
        <end position="452"/>
    </location>
</feature>
<keyword evidence="8 9" id="KW-0472">Membrane</keyword>
<evidence type="ECO:0000256" key="8">
    <source>
        <dbReference type="ARBA" id="ARBA00023136"/>
    </source>
</evidence>
<name>A0AB39VKC7_9GAMM</name>
<gene>
    <name evidence="11" type="ORF">AB3G37_13605</name>
</gene>
<evidence type="ECO:0000256" key="2">
    <source>
        <dbReference type="ARBA" id="ARBA00007069"/>
    </source>
</evidence>
<feature type="transmembrane region" description="Helical" evidence="9">
    <location>
        <begin position="217"/>
        <end position="238"/>
    </location>
</feature>
<feature type="transmembrane region" description="Helical" evidence="9">
    <location>
        <begin position="79"/>
        <end position="98"/>
    </location>
</feature>
<dbReference type="GO" id="GO:0055085">
    <property type="term" value="P:transmembrane transport"/>
    <property type="evidence" value="ECO:0007669"/>
    <property type="project" value="InterPro"/>
</dbReference>
<organism evidence="11">
    <name type="scientific">Rouxiella sp. WC2420</name>
    <dbReference type="NCBI Taxonomy" id="3234145"/>
    <lineage>
        <taxon>Bacteria</taxon>
        <taxon>Pseudomonadati</taxon>
        <taxon>Pseudomonadota</taxon>
        <taxon>Gammaproteobacteria</taxon>
        <taxon>Enterobacterales</taxon>
        <taxon>Yersiniaceae</taxon>
        <taxon>Rouxiella</taxon>
    </lineage>
</organism>
<keyword evidence="6 9" id="KW-0812">Transmembrane</keyword>
<dbReference type="Gene3D" id="1.10.3720.10">
    <property type="entry name" value="MetI-like"/>
    <property type="match status" value="2"/>
</dbReference>
<feature type="transmembrane region" description="Helical" evidence="9">
    <location>
        <begin position="258"/>
        <end position="281"/>
    </location>
</feature>
<evidence type="ECO:0000256" key="6">
    <source>
        <dbReference type="ARBA" id="ARBA00022692"/>
    </source>
</evidence>
<evidence type="ECO:0000256" key="1">
    <source>
        <dbReference type="ARBA" id="ARBA00004429"/>
    </source>
</evidence>
<dbReference type="CDD" id="cd06261">
    <property type="entry name" value="TM_PBP2"/>
    <property type="match status" value="2"/>
</dbReference>
<evidence type="ECO:0000259" key="10">
    <source>
        <dbReference type="PROSITE" id="PS50928"/>
    </source>
</evidence>
<feature type="transmembrane region" description="Helical" evidence="9">
    <location>
        <begin position="24"/>
        <end position="44"/>
    </location>
</feature>
<feature type="domain" description="ABC transmembrane type-1" evidence="10">
    <location>
        <begin position="367"/>
        <end position="554"/>
    </location>
</feature>
<evidence type="ECO:0000256" key="7">
    <source>
        <dbReference type="ARBA" id="ARBA00022989"/>
    </source>
</evidence>
<dbReference type="Pfam" id="PF00528">
    <property type="entry name" value="BPD_transp_1"/>
    <property type="match status" value="2"/>
</dbReference>
<sequence>MTISSIPRLDAAGKEKGMRRFSRLTLLALPLLIFLALFFIWPILGLLKEGFYSQGTLSADNYLRLLRVPIYRVVLQNTFVIAAVVTVSCVVMSYPLAYLMASVRPALSKLLFFAVLLPFWSSALVRTSAWIALLQQNGPLNTLLVTTRLIDHPVAFLYNFTGVLIGMTHVLMPFVVLPLYSSFRALDKSLIQAAQGLGADSIGIFTRIIFPLTRPGVVAGAIIVFMNAVGYYITPSLMGGPAQRMIAELISYNISDELNWGIAAALAGVLLVTTLFALWLFNRLFGLDKLMGGQSGKGSQMSGGRRTGGGRMSALAGLLCAVFLLLPILVVIPMSFGTSSFPTFPPAEYGIRWYRSFFQDPKWMAALWQSIKIGAMVTVVSMLLGASAALGVYKMRPGRKGWLETLFIIPMSVPAIITAVALYYLCGPLGLVNNSVALVIGHTVLATPYVYITLRAALQSFDPSLELAALSLGASWVQMFRRVMLPALLPGIIGGAVFAFITSFDDVVMSLFLTNLRNRTLPKLMYEGLSVDFDPTVISASCVLIAATALILIAHSLFGRQGEKHATTTTR</sequence>
<comment type="subcellular location">
    <subcellularLocation>
        <location evidence="1">Cell inner membrane</location>
        <topology evidence="1">Multi-pass membrane protein</topology>
    </subcellularLocation>
    <subcellularLocation>
        <location evidence="9">Cell membrane</location>
        <topology evidence="9">Multi-pass membrane protein</topology>
    </subcellularLocation>
</comment>
<feature type="transmembrane region" description="Helical" evidence="9">
    <location>
        <begin position="405"/>
        <end position="425"/>
    </location>
</feature>